<dbReference type="SMART" id="SM00338">
    <property type="entry name" value="BRLZ"/>
    <property type="match status" value="1"/>
</dbReference>
<organism evidence="4 5">
    <name type="scientific">Symbiochloris irregularis</name>
    <dbReference type="NCBI Taxonomy" id="706552"/>
    <lineage>
        <taxon>Eukaryota</taxon>
        <taxon>Viridiplantae</taxon>
        <taxon>Chlorophyta</taxon>
        <taxon>core chlorophytes</taxon>
        <taxon>Trebouxiophyceae</taxon>
        <taxon>Trebouxiales</taxon>
        <taxon>Trebouxiaceae</taxon>
        <taxon>Symbiochloris</taxon>
    </lineage>
</organism>
<keyword evidence="1" id="KW-0175">Coiled coil</keyword>
<evidence type="ECO:0000259" key="3">
    <source>
        <dbReference type="PROSITE" id="PS50217"/>
    </source>
</evidence>
<keyword evidence="5" id="KW-1185">Reference proteome</keyword>
<feature type="coiled-coil region" evidence="1">
    <location>
        <begin position="233"/>
        <end position="267"/>
    </location>
</feature>
<dbReference type="EMBL" id="JALJOQ010000120">
    <property type="protein sequence ID" value="KAK9795954.1"/>
    <property type="molecule type" value="Genomic_DNA"/>
</dbReference>
<sequence>MMRTLDLNEAQQLGFCRSHLDPLGVSACTSPSQELDADLDWLPGDGLVASLEAQGLPGDFGTFPRQQSEVACLSATAALESPTADSGLRPAQPRSLADILGHEPFKLQPLQADMPGAPDLLLSGPAANQTSAEDQAEGMSRARTHESSEMQELMQIFTANAAANAEPTPKPQDCEAEEGMQDSSEPDNDKADTKGKPTRTVVQPDGTERPVTPKEWRRIRRRVTNRNSALRTRQRRQEEMACAQSQIEDLQSENSRLKDYVTRLEQTHGSMASELVTWRERFRTSTAKNAMLCQQLVGRKQGAYAGLGQPLSMLQMGPSSPPQLQMEGRRLMPAQSVMSGLSSDTVSSLVEHGLPPCHPMRRHSLGAGEKPSRSFDRPPTRPIPPYVRPADVGYPDELQRALDSIFQARDTCTQDCDGVSLDYPLPGSLDSSALRMRR</sequence>
<dbReference type="GO" id="GO:0003700">
    <property type="term" value="F:DNA-binding transcription factor activity"/>
    <property type="evidence" value="ECO:0007669"/>
    <property type="project" value="InterPro"/>
</dbReference>
<evidence type="ECO:0000256" key="2">
    <source>
        <dbReference type="SAM" id="MobiDB-lite"/>
    </source>
</evidence>
<dbReference type="Pfam" id="PF00170">
    <property type="entry name" value="bZIP_1"/>
    <property type="match status" value="1"/>
</dbReference>
<evidence type="ECO:0000313" key="5">
    <source>
        <dbReference type="Proteomes" id="UP001465755"/>
    </source>
</evidence>
<dbReference type="PROSITE" id="PS50217">
    <property type="entry name" value="BZIP"/>
    <property type="match status" value="1"/>
</dbReference>
<gene>
    <name evidence="4" type="ORF">WJX73_004198</name>
</gene>
<feature type="domain" description="BZIP" evidence="3">
    <location>
        <begin position="215"/>
        <end position="266"/>
    </location>
</feature>
<reference evidence="4 5" key="1">
    <citation type="journal article" date="2024" name="Nat. Commun.">
        <title>Phylogenomics reveals the evolutionary origins of lichenization in chlorophyte algae.</title>
        <authorList>
            <person name="Puginier C."/>
            <person name="Libourel C."/>
            <person name="Otte J."/>
            <person name="Skaloud P."/>
            <person name="Haon M."/>
            <person name="Grisel S."/>
            <person name="Petersen M."/>
            <person name="Berrin J.G."/>
            <person name="Delaux P.M."/>
            <person name="Dal Grande F."/>
            <person name="Keller J."/>
        </authorList>
    </citation>
    <scope>NUCLEOTIDE SEQUENCE [LARGE SCALE GENOMIC DNA]</scope>
    <source>
        <strain evidence="4 5">SAG 2036</strain>
    </source>
</reference>
<evidence type="ECO:0000313" key="4">
    <source>
        <dbReference type="EMBL" id="KAK9795954.1"/>
    </source>
</evidence>
<proteinExistence type="predicted"/>
<feature type="compositionally biased region" description="Acidic residues" evidence="2">
    <location>
        <begin position="174"/>
        <end position="186"/>
    </location>
</feature>
<dbReference type="InterPro" id="IPR044827">
    <property type="entry name" value="GBF-like"/>
</dbReference>
<dbReference type="Gene3D" id="1.20.5.170">
    <property type="match status" value="1"/>
</dbReference>
<dbReference type="PANTHER" id="PTHR45967">
    <property type="entry name" value="G-BOX-BINDING FACTOR 3-RELATED"/>
    <property type="match status" value="1"/>
</dbReference>
<accession>A0AAW1NSZ7</accession>
<dbReference type="GO" id="GO:0043565">
    <property type="term" value="F:sequence-specific DNA binding"/>
    <property type="evidence" value="ECO:0007669"/>
    <property type="project" value="InterPro"/>
</dbReference>
<protein>
    <recommendedName>
        <fullName evidence="3">BZIP domain-containing protein</fullName>
    </recommendedName>
</protein>
<feature type="region of interest" description="Disordered" evidence="2">
    <location>
        <begin position="164"/>
        <end position="212"/>
    </location>
</feature>
<dbReference type="AlphaFoldDB" id="A0AAW1NSZ7"/>
<evidence type="ECO:0000256" key="1">
    <source>
        <dbReference type="SAM" id="Coils"/>
    </source>
</evidence>
<feature type="compositionally biased region" description="Basic and acidic residues" evidence="2">
    <location>
        <begin position="370"/>
        <end position="379"/>
    </location>
</feature>
<feature type="region of interest" description="Disordered" evidence="2">
    <location>
        <begin position="112"/>
        <end position="148"/>
    </location>
</feature>
<comment type="caution">
    <text evidence="4">The sequence shown here is derived from an EMBL/GenBank/DDBJ whole genome shotgun (WGS) entry which is preliminary data.</text>
</comment>
<name>A0AAW1NSZ7_9CHLO</name>
<dbReference type="CDD" id="cd14686">
    <property type="entry name" value="bZIP"/>
    <property type="match status" value="1"/>
</dbReference>
<dbReference type="InterPro" id="IPR004827">
    <property type="entry name" value="bZIP"/>
</dbReference>
<feature type="region of interest" description="Disordered" evidence="2">
    <location>
        <begin position="355"/>
        <end position="392"/>
    </location>
</feature>
<dbReference type="Proteomes" id="UP001465755">
    <property type="component" value="Unassembled WGS sequence"/>
</dbReference>
<dbReference type="PANTHER" id="PTHR45967:SF38">
    <property type="entry name" value="G-BOX-BINDING FACTOR 2"/>
    <property type="match status" value="1"/>
</dbReference>
<dbReference type="InterPro" id="IPR046347">
    <property type="entry name" value="bZIP_sf"/>
</dbReference>
<dbReference type="SUPFAM" id="SSF57959">
    <property type="entry name" value="Leucine zipper domain"/>
    <property type="match status" value="1"/>
</dbReference>